<proteinExistence type="predicted"/>
<feature type="region of interest" description="Disordered" evidence="1">
    <location>
        <begin position="273"/>
        <end position="308"/>
    </location>
</feature>
<dbReference type="EMBL" id="JADBDY010000001">
    <property type="protein sequence ID" value="MBE1459937.1"/>
    <property type="molecule type" value="Genomic_DNA"/>
</dbReference>
<organism evidence="4 5">
    <name type="scientific">Nocardiopsis terrae</name>
    <dbReference type="NCBI Taxonomy" id="372655"/>
    <lineage>
        <taxon>Bacteria</taxon>
        <taxon>Bacillati</taxon>
        <taxon>Actinomycetota</taxon>
        <taxon>Actinomycetes</taxon>
        <taxon>Streptosporangiales</taxon>
        <taxon>Nocardiopsidaceae</taxon>
        <taxon>Nocardiopsis</taxon>
    </lineage>
</organism>
<dbReference type="Proteomes" id="UP000598217">
    <property type="component" value="Unassembled WGS sequence"/>
</dbReference>
<accession>A0ABR9HLN7</accession>
<feature type="transmembrane region" description="Helical" evidence="2">
    <location>
        <begin position="42"/>
        <end position="62"/>
    </location>
</feature>
<gene>
    <name evidence="4" type="ORF">H4W79_004151</name>
</gene>
<keyword evidence="2" id="KW-0812">Transmembrane</keyword>
<evidence type="ECO:0000259" key="3">
    <source>
        <dbReference type="Pfam" id="PF04892"/>
    </source>
</evidence>
<name>A0ABR9HLN7_9ACTN</name>
<dbReference type="InterPro" id="IPR006976">
    <property type="entry name" value="VanZ-like"/>
</dbReference>
<evidence type="ECO:0000313" key="4">
    <source>
        <dbReference type="EMBL" id="MBE1459937.1"/>
    </source>
</evidence>
<feature type="compositionally biased region" description="Polar residues" evidence="1">
    <location>
        <begin position="292"/>
        <end position="308"/>
    </location>
</feature>
<evidence type="ECO:0000256" key="2">
    <source>
        <dbReference type="SAM" id="Phobius"/>
    </source>
</evidence>
<feature type="transmembrane region" description="Helical" evidence="2">
    <location>
        <begin position="198"/>
        <end position="220"/>
    </location>
</feature>
<evidence type="ECO:0000256" key="1">
    <source>
        <dbReference type="SAM" id="MobiDB-lite"/>
    </source>
</evidence>
<dbReference type="Pfam" id="PF04892">
    <property type="entry name" value="VanZ"/>
    <property type="match status" value="1"/>
</dbReference>
<keyword evidence="2" id="KW-0472">Membrane</keyword>
<keyword evidence="5" id="KW-1185">Reference proteome</keyword>
<dbReference type="RefSeq" id="WP_191274143.1">
    <property type="nucleotide sequence ID" value="NZ_BMXJ01000007.1"/>
</dbReference>
<comment type="caution">
    <text evidence="4">The sequence shown here is derived from an EMBL/GenBank/DDBJ whole genome shotgun (WGS) entry which is preliminary data.</text>
</comment>
<feature type="transmembrane region" description="Helical" evidence="2">
    <location>
        <begin position="6"/>
        <end position="30"/>
    </location>
</feature>
<reference evidence="4 5" key="1">
    <citation type="submission" date="2020-10" db="EMBL/GenBank/DDBJ databases">
        <title>Sequencing the genomes of 1000 actinobacteria strains.</title>
        <authorList>
            <person name="Klenk H.-P."/>
        </authorList>
    </citation>
    <scope>NUCLEOTIDE SEQUENCE [LARGE SCALE GENOMIC DNA]</scope>
    <source>
        <strain evidence="4 5">DSM 45157</strain>
    </source>
</reference>
<protein>
    <recommendedName>
        <fullName evidence="3">VanZ-like domain-containing protein</fullName>
    </recommendedName>
</protein>
<keyword evidence="2" id="KW-1133">Transmembrane helix</keyword>
<feature type="domain" description="VanZ-like" evidence="3">
    <location>
        <begin position="192"/>
        <end position="261"/>
    </location>
</feature>
<evidence type="ECO:0000313" key="5">
    <source>
        <dbReference type="Proteomes" id="UP000598217"/>
    </source>
</evidence>
<sequence length="308" mass="32005">MWQVLFYVNPTTIAVVLALCLAAAAALAWWRHPDPARFRRPVRVLLAVAGAVYLAVLAAPVGGTGVAESGDRAVVWDPMLSFRDIPGFGEPSGPRAGFGRTLEDGRTVWYAPEEAPLAERTGEGRGEDGLYVHDTPDGDLAVTDAEGGPAPQEEAALAERVVTEELTRNAEYEARLAAEGPWGTSGGLALQERTLNTLLFVPVGVLAFFAFGSWTARVLFGPGLSLTVEAAQWALPWNRMADTGDLLVNSAGSVAGTLFALAAVGAVAVARPGGAAGTGAGGAPSDPPHGSGTDSQRSRTTPEPTSRH</sequence>